<dbReference type="RefSeq" id="WP_003983102.1">
    <property type="nucleotide sequence ID" value="NZ_CP043497.1"/>
</dbReference>
<keyword evidence="1" id="KW-0812">Transmembrane</keyword>
<gene>
    <name evidence="2" type="ORF">SRIMR7_37575</name>
</gene>
<dbReference type="Proteomes" id="UP000829494">
    <property type="component" value="Chromosome"/>
</dbReference>
<sequence length="125" mass="13452">MKSLLVLSVLLLVFAVPTAGVWLLGRRAKVPARMLIVFVPAGWLAVLVGGILSQRAHGTLFPETSPCHRTGTPVTQYFPPDSFCRHDDGELRTVNGPTGKFVFWTAAGTAVAVSGGAVVRRRRRA</sequence>
<feature type="transmembrane region" description="Helical" evidence="1">
    <location>
        <begin position="6"/>
        <end position="25"/>
    </location>
</feature>
<feature type="transmembrane region" description="Helical" evidence="1">
    <location>
        <begin position="32"/>
        <end position="52"/>
    </location>
</feature>
<reference evidence="2 3" key="1">
    <citation type="submission" date="2022-03" db="EMBL/GenBank/DDBJ databases">
        <title>Complete genome of Streptomyces rimosus ssp. rimosus R7 (=ATCC 10970).</title>
        <authorList>
            <person name="Beganovic S."/>
            <person name="Ruckert C."/>
            <person name="Busche T."/>
            <person name="Kalinowski J."/>
            <person name="Wittmann C."/>
        </authorList>
    </citation>
    <scope>NUCLEOTIDE SEQUENCE [LARGE SCALE GENOMIC DNA]</scope>
    <source>
        <strain evidence="2 3">R7</strain>
    </source>
</reference>
<keyword evidence="3" id="KW-1185">Reference proteome</keyword>
<evidence type="ECO:0008006" key="4">
    <source>
        <dbReference type="Google" id="ProtNLM"/>
    </source>
</evidence>
<proteinExistence type="predicted"/>
<keyword evidence="1" id="KW-0472">Membrane</keyword>
<protein>
    <recommendedName>
        <fullName evidence="4">Integral membrane protein</fullName>
    </recommendedName>
</protein>
<feature type="transmembrane region" description="Helical" evidence="1">
    <location>
        <begin position="101"/>
        <end position="119"/>
    </location>
</feature>
<organism evidence="2 3">
    <name type="scientific">Streptomyces rimosus subsp. rimosus</name>
    <dbReference type="NCBI Taxonomy" id="132474"/>
    <lineage>
        <taxon>Bacteria</taxon>
        <taxon>Bacillati</taxon>
        <taxon>Actinomycetota</taxon>
        <taxon>Actinomycetes</taxon>
        <taxon>Kitasatosporales</taxon>
        <taxon>Streptomycetaceae</taxon>
        <taxon>Streptomyces</taxon>
    </lineage>
</organism>
<evidence type="ECO:0000313" key="2">
    <source>
        <dbReference type="EMBL" id="UNZ07883.1"/>
    </source>
</evidence>
<keyword evidence="1" id="KW-1133">Transmembrane helix</keyword>
<name>A0ABY3ZDJ2_STRRM</name>
<evidence type="ECO:0000313" key="3">
    <source>
        <dbReference type="Proteomes" id="UP000829494"/>
    </source>
</evidence>
<dbReference type="EMBL" id="CP094298">
    <property type="protein sequence ID" value="UNZ07883.1"/>
    <property type="molecule type" value="Genomic_DNA"/>
</dbReference>
<accession>A0ABY3ZDJ2</accession>
<evidence type="ECO:0000256" key="1">
    <source>
        <dbReference type="SAM" id="Phobius"/>
    </source>
</evidence>
<dbReference type="GeneID" id="66852975"/>